<dbReference type="Gene3D" id="3.40.50.1220">
    <property type="entry name" value="TPP-binding domain"/>
    <property type="match status" value="1"/>
</dbReference>
<evidence type="ECO:0000256" key="15">
    <source>
        <dbReference type="PIRNR" id="PIRNR000204"/>
    </source>
</evidence>
<keyword evidence="7 15" id="KW-0997">Cell inner membrane</keyword>
<accession>A0A6M1SWY5</accession>
<evidence type="ECO:0000256" key="6">
    <source>
        <dbReference type="ARBA" id="ARBA00022475"/>
    </source>
</evidence>
<dbReference type="GO" id="GO:0005886">
    <property type="term" value="C:plasma membrane"/>
    <property type="evidence" value="ECO:0007669"/>
    <property type="project" value="UniProtKB-SubCell"/>
</dbReference>
<name>A0A6M1SWY5_9BACT</name>
<evidence type="ECO:0000256" key="8">
    <source>
        <dbReference type="ARBA" id="ARBA00022692"/>
    </source>
</evidence>
<evidence type="ECO:0000256" key="3">
    <source>
        <dbReference type="ARBA" id="ARBA00007919"/>
    </source>
</evidence>
<feature type="transmembrane region" description="Helical" evidence="16">
    <location>
        <begin position="214"/>
        <end position="234"/>
    </location>
</feature>
<gene>
    <name evidence="18" type="ORF">G3570_12610</name>
</gene>
<organism evidence="18 19">
    <name type="scientific">Halalkalibaculum roseum</name>
    <dbReference type="NCBI Taxonomy" id="2709311"/>
    <lineage>
        <taxon>Bacteria</taxon>
        <taxon>Pseudomonadati</taxon>
        <taxon>Balneolota</taxon>
        <taxon>Balneolia</taxon>
        <taxon>Balneolales</taxon>
        <taxon>Balneolaceae</taxon>
        <taxon>Halalkalibaculum</taxon>
    </lineage>
</organism>
<proteinExistence type="inferred from homology"/>
<evidence type="ECO:0000256" key="9">
    <source>
        <dbReference type="ARBA" id="ARBA00022857"/>
    </source>
</evidence>
<dbReference type="PANTHER" id="PTHR44758">
    <property type="entry name" value="NAD(P) TRANSHYDROGENASE SUBUNIT BETA"/>
    <property type="match status" value="1"/>
</dbReference>
<sequence length="466" mass="48964">MQNFLPDIIQLVYLVATGVFIVGIKRLGSPATARSGNQLAALGMLIGVIVTLFDQQVVSFNFIIAGVVIGSLIGAVAAKKVEMTAMPEMVAIFNGFGGGASALVAWGELSRTLDPTMLEVQDLVTVGLSILIGSITFTGSFVAFGKLKGFISGRPLTFPGQNIFNLLLTAGLFGLVGWFAVDPEYQLVFWLLFGLSLLLGILTVLPIGGADMPVVISLLNSYSGIAASMAGFVINNNLLIISGALVGAAGLILTNIMCKAMNRTLGNVLFGAFGGGDGGSGSGPAADTDKTVRETTPEDVALQCAYAGKVIITPGYGLAVAQAQHVLKEVADKLEAKGVEVKYGIHPVAGRMPGHMNVLLAEADVPYDQLYDMEQINPDFKSTDVVLIIGANDVVNPVAKTEPGSPIYGMPILNVDEAERTIVFKRSLSPGFAGIDNPLFYKETNQMFFGDAKKSLQALAQALNEV</sequence>
<dbReference type="InterPro" id="IPR029035">
    <property type="entry name" value="DHS-like_NAD/FAD-binding_dom"/>
</dbReference>
<dbReference type="InterPro" id="IPR012136">
    <property type="entry name" value="NADH_DH_b"/>
</dbReference>
<keyword evidence="19" id="KW-1185">Reference proteome</keyword>
<comment type="function">
    <text evidence="1 15">The transhydrogenation between NADH and NADP is coupled to respiration and ATP hydrolysis and functions as a proton pump across the membrane.</text>
</comment>
<comment type="subcellular location">
    <subcellularLocation>
        <location evidence="2">Cell inner membrane</location>
        <topology evidence="2">Multi-pass membrane protein</topology>
    </subcellularLocation>
</comment>
<reference evidence="18 19" key="1">
    <citation type="submission" date="2020-02" db="EMBL/GenBank/DDBJ databases">
        <title>Balneolaceae bacterium YR4-1, complete genome.</title>
        <authorList>
            <person name="Li Y."/>
            <person name="Wu S."/>
        </authorList>
    </citation>
    <scope>NUCLEOTIDE SEQUENCE [LARGE SCALE GENOMIC DNA]</scope>
    <source>
        <strain evidence="18 19">YR4-1</strain>
    </source>
</reference>
<dbReference type="Proteomes" id="UP000473278">
    <property type="component" value="Unassembled WGS sequence"/>
</dbReference>
<dbReference type="EMBL" id="JAALLT010000004">
    <property type="protein sequence ID" value="NGP77482.1"/>
    <property type="molecule type" value="Genomic_DNA"/>
</dbReference>
<comment type="similarity">
    <text evidence="3 15">Belongs to the PNT beta subunit family.</text>
</comment>
<evidence type="ECO:0000256" key="13">
    <source>
        <dbReference type="ARBA" id="ARBA00023136"/>
    </source>
</evidence>
<keyword evidence="10 15" id="KW-1278">Translocase</keyword>
<evidence type="ECO:0000256" key="14">
    <source>
        <dbReference type="ARBA" id="ARBA00048202"/>
    </source>
</evidence>
<dbReference type="PANTHER" id="PTHR44758:SF1">
    <property type="entry name" value="NAD(P) TRANSHYDROGENASE SUBUNIT BETA"/>
    <property type="match status" value="1"/>
</dbReference>
<feature type="transmembrane region" description="Helical" evidence="16">
    <location>
        <begin position="59"/>
        <end position="77"/>
    </location>
</feature>
<comment type="catalytic activity">
    <reaction evidence="14 15">
        <text>NAD(+) + NADPH + H(+)(in) = NADH + NADP(+) + H(+)(out)</text>
        <dbReference type="Rhea" id="RHEA:47992"/>
        <dbReference type="ChEBI" id="CHEBI:15378"/>
        <dbReference type="ChEBI" id="CHEBI:57540"/>
        <dbReference type="ChEBI" id="CHEBI:57783"/>
        <dbReference type="ChEBI" id="CHEBI:57945"/>
        <dbReference type="ChEBI" id="CHEBI:58349"/>
        <dbReference type="EC" id="7.1.1.1"/>
    </reaction>
</comment>
<keyword evidence="11 16" id="KW-1133">Transmembrane helix</keyword>
<dbReference type="Pfam" id="PF02233">
    <property type="entry name" value="PNTB"/>
    <property type="match status" value="1"/>
</dbReference>
<evidence type="ECO:0000256" key="4">
    <source>
        <dbReference type="ARBA" id="ARBA00012943"/>
    </source>
</evidence>
<keyword evidence="13 15" id="KW-0472">Membrane</keyword>
<feature type="transmembrane region" description="Helical" evidence="16">
    <location>
        <begin position="89"/>
        <end position="106"/>
    </location>
</feature>
<feature type="transmembrane region" description="Helical" evidence="16">
    <location>
        <begin position="126"/>
        <end position="144"/>
    </location>
</feature>
<evidence type="ECO:0000256" key="2">
    <source>
        <dbReference type="ARBA" id="ARBA00004429"/>
    </source>
</evidence>
<feature type="transmembrane region" description="Helical" evidence="16">
    <location>
        <begin position="36"/>
        <end position="53"/>
    </location>
</feature>
<dbReference type="AlphaFoldDB" id="A0A6M1SWY5"/>
<dbReference type="InterPro" id="IPR034300">
    <property type="entry name" value="PNTB-like"/>
</dbReference>
<dbReference type="PIRSF" id="PIRSF000204">
    <property type="entry name" value="PNTB"/>
    <property type="match status" value="1"/>
</dbReference>
<dbReference type="GO" id="GO:0008750">
    <property type="term" value="F:proton-translocating NAD(P)+ transhydrogenase activity"/>
    <property type="evidence" value="ECO:0007669"/>
    <property type="project" value="UniProtKB-EC"/>
</dbReference>
<comment type="caution">
    <text evidence="18">The sequence shown here is derived from an EMBL/GenBank/DDBJ whole genome shotgun (WGS) entry which is preliminary data.</text>
</comment>
<evidence type="ECO:0000313" key="19">
    <source>
        <dbReference type="Proteomes" id="UP000473278"/>
    </source>
</evidence>
<keyword evidence="9 15" id="KW-0521">NADP</keyword>
<protein>
    <recommendedName>
        <fullName evidence="5 15">NAD(P) transhydrogenase subunit beta</fullName>
        <ecNumber evidence="4 15">7.1.1.1</ecNumber>
    </recommendedName>
    <alternativeName>
        <fullName evidence="15">Nicotinamide nucleotide transhydrogenase subunit beta</fullName>
    </alternativeName>
</protein>
<evidence type="ECO:0000256" key="7">
    <source>
        <dbReference type="ARBA" id="ARBA00022519"/>
    </source>
</evidence>
<evidence type="ECO:0000313" key="18">
    <source>
        <dbReference type="EMBL" id="NGP77482.1"/>
    </source>
</evidence>
<feature type="transmembrane region" description="Helical" evidence="16">
    <location>
        <begin position="187"/>
        <end position="207"/>
    </location>
</feature>
<evidence type="ECO:0000256" key="11">
    <source>
        <dbReference type="ARBA" id="ARBA00022989"/>
    </source>
</evidence>
<feature type="transmembrane region" description="Helical" evidence="16">
    <location>
        <begin position="240"/>
        <end position="258"/>
    </location>
</feature>
<feature type="transmembrane region" description="Helical" evidence="16">
    <location>
        <begin position="164"/>
        <end position="181"/>
    </location>
</feature>
<evidence type="ECO:0000256" key="5">
    <source>
        <dbReference type="ARBA" id="ARBA00014581"/>
    </source>
</evidence>
<evidence type="ECO:0000256" key="1">
    <source>
        <dbReference type="ARBA" id="ARBA00003943"/>
    </source>
</evidence>
<evidence type="ECO:0000256" key="12">
    <source>
        <dbReference type="ARBA" id="ARBA00023027"/>
    </source>
</evidence>
<keyword evidence="6 15" id="KW-1003">Cell membrane</keyword>
<evidence type="ECO:0000256" key="16">
    <source>
        <dbReference type="SAM" id="Phobius"/>
    </source>
</evidence>
<keyword evidence="8 16" id="KW-0812">Transmembrane</keyword>
<keyword evidence="12 15" id="KW-0520">NAD</keyword>
<feature type="transmembrane region" description="Helical" evidence="16">
    <location>
        <begin position="6"/>
        <end position="24"/>
    </location>
</feature>
<dbReference type="GO" id="GO:0050661">
    <property type="term" value="F:NADP binding"/>
    <property type="evidence" value="ECO:0007669"/>
    <property type="project" value="InterPro"/>
</dbReference>
<evidence type="ECO:0000259" key="17">
    <source>
        <dbReference type="Pfam" id="PF02233"/>
    </source>
</evidence>
<evidence type="ECO:0000256" key="10">
    <source>
        <dbReference type="ARBA" id="ARBA00022967"/>
    </source>
</evidence>
<dbReference type="SUPFAM" id="SSF52467">
    <property type="entry name" value="DHS-like NAD/FAD-binding domain"/>
    <property type="match status" value="1"/>
</dbReference>
<dbReference type="EC" id="7.1.1.1" evidence="4 15"/>
<feature type="domain" description="NADP transhydrogenase beta-like" evidence="17">
    <location>
        <begin position="10"/>
        <end position="461"/>
    </location>
</feature>